<accession>A0A5B9MWS4</accession>
<dbReference type="Proteomes" id="UP000322913">
    <property type="component" value="Segment"/>
</dbReference>
<keyword evidence="1" id="KW-1133">Transmembrane helix</keyword>
<feature type="transmembrane region" description="Helical" evidence="1">
    <location>
        <begin position="20"/>
        <end position="43"/>
    </location>
</feature>
<dbReference type="EMBL" id="MK962751">
    <property type="protein sequence ID" value="QEG04968.1"/>
    <property type="molecule type" value="Genomic_DNA"/>
</dbReference>
<evidence type="ECO:0000313" key="3">
    <source>
        <dbReference type="Proteomes" id="UP000322913"/>
    </source>
</evidence>
<evidence type="ECO:0000256" key="1">
    <source>
        <dbReference type="SAM" id="Phobius"/>
    </source>
</evidence>
<gene>
    <name evidence="2" type="ORF">JK16_00013</name>
</gene>
<keyword evidence="3" id="KW-1185">Reference proteome</keyword>
<keyword evidence="1" id="KW-0812">Transmembrane</keyword>
<proteinExistence type="predicted"/>
<reference evidence="2 3" key="1">
    <citation type="submission" date="2019-05" db="EMBL/GenBank/DDBJ databases">
        <title>A quest of great importance - developing a broad spectrum Shigella ssp. and Escherichia coli phage collection.</title>
        <authorList>
            <person name="Kaczorowska J."/>
            <person name="Casey E."/>
            <person name="Neve H."/>
            <person name="Noben J.-P."/>
            <person name="Lugli G.A."/>
            <person name="Ventura M."/>
            <person name="van Sinderen D."/>
            <person name="Mahony J."/>
        </authorList>
    </citation>
    <scope>NUCLEOTIDE SEQUENCE [LARGE SCALE GENOMIC DNA]</scope>
    <source>
        <strain evidence="2 3">JK16</strain>
    </source>
</reference>
<evidence type="ECO:0000313" key="2">
    <source>
        <dbReference type="EMBL" id="QEG04968.1"/>
    </source>
</evidence>
<name>A0A5B9MWS4_9CAUD</name>
<sequence>MPPLFLCVGPHMSFVCWLVRFVVLPYFNAASVAVHFCNLALIFKRRLLTPA</sequence>
<keyword evidence="1" id="KW-0472">Membrane</keyword>
<organism evidence="2 3">
    <name type="scientific">Shigella phage JK16</name>
    <dbReference type="NCBI Taxonomy" id="2591057"/>
    <lineage>
        <taxon>Viruses</taxon>
        <taxon>Duplodnaviria</taxon>
        <taxon>Heunggongvirae</taxon>
        <taxon>Uroviricota</taxon>
        <taxon>Caudoviricetes</taxon>
        <taxon>Drexlerviridae</taxon>
        <taxon>Tempevirinae</taxon>
        <taxon>Warwickvirus</taxon>
        <taxon>Warwickvirus JK16</taxon>
    </lineage>
</organism>
<protein>
    <submittedName>
        <fullName evidence="2">Uncharacterized protein</fullName>
    </submittedName>
</protein>